<dbReference type="InterPro" id="IPR036280">
    <property type="entry name" value="Multihaem_cyt_sf"/>
</dbReference>
<organism evidence="3 4">
    <name type="scientific">Anatilimnocola aggregata</name>
    <dbReference type="NCBI Taxonomy" id="2528021"/>
    <lineage>
        <taxon>Bacteria</taxon>
        <taxon>Pseudomonadati</taxon>
        <taxon>Planctomycetota</taxon>
        <taxon>Planctomycetia</taxon>
        <taxon>Pirellulales</taxon>
        <taxon>Pirellulaceae</taxon>
        <taxon>Anatilimnocola</taxon>
    </lineage>
</organism>
<keyword evidence="1" id="KW-0732">Signal</keyword>
<evidence type="ECO:0000313" key="3">
    <source>
        <dbReference type="EMBL" id="QDU28564.1"/>
    </source>
</evidence>
<protein>
    <recommendedName>
        <fullName evidence="2">Cytochrome c-552/4 domain-containing protein</fullName>
    </recommendedName>
</protein>
<dbReference type="OrthoDB" id="248740at2"/>
<sequence length="458" mass="50243" precursor="true">MQLSPCYNVVSLLAFLAALSGCQEAVAPLSAVDSRLASDVTNEAVVRPSSPPNSPHQFVGRISCSATACHGATDLTKASWHNAYQLWSATDPHRRAFDVLYAERSVQMYRKLKQDQAEHINEPVYLKFLEETCIGCHATPIAGSLANTSFTFQNSPAAYWQGVSCESCHGAASDWIEPHDAKAWPESGQPERARVAQHTGFQDLRSLNDRGAACVKCHVGPQSMGTRLYDVNHDLIAAGHPRLTFELHAYLDNLPKHWDEAAEQARHDKQIATSPSSFHFDTWLAGQRQQRQQLAALKQARTETNAALPAGPWAEFANRDCRECHHPIGEPTFRLTTLLKPAPTTTLLDRINSPTTVQQRAEVIARLISDNRSAPGSNVLPTCDAAVQIYLAAKAFAADLPAGDDSTRLNAALTQLQHILAQHAGATQYDFPGKFDPRQTELQQAFTALEATLLQLSR</sequence>
<dbReference type="RefSeq" id="WP_145091052.1">
    <property type="nucleotide sequence ID" value="NZ_CP036274.1"/>
</dbReference>
<evidence type="ECO:0000313" key="4">
    <source>
        <dbReference type="Proteomes" id="UP000315017"/>
    </source>
</evidence>
<dbReference type="KEGG" id="aagg:ETAA8_36670"/>
<dbReference type="Gene3D" id="1.10.1130.10">
    <property type="entry name" value="Flavocytochrome C3, Chain A"/>
    <property type="match status" value="1"/>
</dbReference>
<reference evidence="3 4" key="1">
    <citation type="submission" date="2019-02" db="EMBL/GenBank/DDBJ databases">
        <title>Deep-cultivation of Planctomycetes and their phenomic and genomic characterization uncovers novel biology.</title>
        <authorList>
            <person name="Wiegand S."/>
            <person name="Jogler M."/>
            <person name="Boedeker C."/>
            <person name="Pinto D."/>
            <person name="Vollmers J."/>
            <person name="Rivas-Marin E."/>
            <person name="Kohn T."/>
            <person name="Peeters S.H."/>
            <person name="Heuer A."/>
            <person name="Rast P."/>
            <person name="Oberbeckmann S."/>
            <person name="Bunk B."/>
            <person name="Jeske O."/>
            <person name="Meyerdierks A."/>
            <person name="Storesund J.E."/>
            <person name="Kallscheuer N."/>
            <person name="Luecker S."/>
            <person name="Lage O.M."/>
            <person name="Pohl T."/>
            <person name="Merkel B.J."/>
            <person name="Hornburger P."/>
            <person name="Mueller R.-W."/>
            <person name="Bruemmer F."/>
            <person name="Labrenz M."/>
            <person name="Spormann A.M."/>
            <person name="Op den Camp H."/>
            <person name="Overmann J."/>
            <person name="Amann R."/>
            <person name="Jetten M.S.M."/>
            <person name="Mascher T."/>
            <person name="Medema M.H."/>
            <person name="Devos D.P."/>
            <person name="Kaster A.-K."/>
            <person name="Ovreas L."/>
            <person name="Rohde M."/>
            <person name="Galperin M.Y."/>
            <person name="Jogler C."/>
        </authorList>
    </citation>
    <scope>NUCLEOTIDE SEQUENCE [LARGE SCALE GENOMIC DNA]</scope>
    <source>
        <strain evidence="3 4">ETA_A8</strain>
    </source>
</reference>
<dbReference type="SUPFAM" id="SSF48695">
    <property type="entry name" value="Multiheme cytochromes"/>
    <property type="match status" value="1"/>
</dbReference>
<evidence type="ECO:0000259" key="2">
    <source>
        <dbReference type="Pfam" id="PF13435"/>
    </source>
</evidence>
<name>A0A517YEB7_9BACT</name>
<dbReference type="Proteomes" id="UP000315017">
    <property type="component" value="Chromosome"/>
</dbReference>
<proteinExistence type="predicted"/>
<dbReference type="InterPro" id="IPR023155">
    <property type="entry name" value="Cyt_c-552/4"/>
</dbReference>
<accession>A0A517YEB7</accession>
<dbReference type="AlphaFoldDB" id="A0A517YEB7"/>
<feature type="chain" id="PRO_5021844123" description="Cytochrome c-552/4 domain-containing protein" evidence="1">
    <location>
        <begin position="26"/>
        <end position="458"/>
    </location>
</feature>
<evidence type="ECO:0000256" key="1">
    <source>
        <dbReference type="SAM" id="SignalP"/>
    </source>
</evidence>
<dbReference type="Pfam" id="PF13435">
    <property type="entry name" value="Cytochrome_C554"/>
    <property type="match status" value="1"/>
</dbReference>
<gene>
    <name evidence="3" type="ORF">ETAA8_36670</name>
</gene>
<feature type="signal peptide" evidence="1">
    <location>
        <begin position="1"/>
        <end position="25"/>
    </location>
</feature>
<feature type="domain" description="Cytochrome c-552/4" evidence="2">
    <location>
        <begin position="81"/>
        <end position="170"/>
    </location>
</feature>
<dbReference type="EMBL" id="CP036274">
    <property type="protein sequence ID" value="QDU28564.1"/>
    <property type="molecule type" value="Genomic_DNA"/>
</dbReference>
<keyword evidence="4" id="KW-1185">Reference proteome</keyword>